<dbReference type="PANTHER" id="PTHR43345">
    <property type="entry name" value="3-ISOPROPYLMALATE DEHYDRATASE SMALL SUBUNIT 2-RELATED-RELATED"/>
    <property type="match status" value="1"/>
</dbReference>
<dbReference type="Proteomes" id="UP000294299">
    <property type="component" value="Chromosome NFRAN"/>
</dbReference>
<organism evidence="4 5">
    <name type="scientific">Candidatus Nitrosocosmicus franklandianus</name>
    <dbReference type="NCBI Taxonomy" id="1798806"/>
    <lineage>
        <taxon>Archaea</taxon>
        <taxon>Nitrososphaerota</taxon>
        <taxon>Nitrososphaeria</taxon>
        <taxon>Nitrososphaerales</taxon>
        <taxon>Nitrososphaeraceae</taxon>
        <taxon>Candidatus Nitrosocosmicus</taxon>
    </lineage>
</organism>
<dbReference type="AlphaFoldDB" id="A0A484IA78"/>
<dbReference type="CDD" id="cd01577">
    <property type="entry name" value="IPMI_Swivel"/>
    <property type="match status" value="1"/>
</dbReference>
<evidence type="ECO:0000256" key="2">
    <source>
        <dbReference type="ARBA" id="ARBA00023239"/>
    </source>
</evidence>
<dbReference type="InterPro" id="IPR000573">
    <property type="entry name" value="AconitaseA/IPMdHydase_ssu_swvl"/>
</dbReference>
<dbReference type="Gene3D" id="3.20.19.10">
    <property type="entry name" value="Aconitase, domain 4"/>
    <property type="match status" value="1"/>
</dbReference>
<dbReference type="InterPro" id="IPR015928">
    <property type="entry name" value="Aconitase/3IPM_dehydase_swvl"/>
</dbReference>
<dbReference type="SUPFAM" id="SSF52016">
    <property type="entry name" value="LeuD/IlvD-like"/>
    <property type="match status" value="1"/>
</dbReference>
<keyword evidence="2 4" id="KW-0456">Lyase</keyword>
<proteinExistence type="inferred from homology"/>
<accession>A0A484IA78</accession>
<dbReference type="InterPro" id="IPR011827">
    <property type="entry name" value="LeuD_type2/HacB/DmdB"/>
</dbReference>
<feature type="domain" description="Aconitase A/isopropylmalate dehydratase small subunit swivel" evidence="3">
    <location>
        <begin position="54"/>
        <end position="112"/>
    </location>
</feature>
<keyword evidence="5" id="KW-1185">Reference proteome</keyword>
<evidence type="ECO:0000313" key="4">
    <source>
        <dbReference type="EMBL" id="VFJ14653.1"/>
    </source>
</evidence>
<dbReference type="InterPro" id="IPR050075">
    <property type="entry name" value="LeuD"/>
</dbReference>
<sequence>MIMMKLKGTVHKYNKANIDTDVIIPGPYLKIHDHDELAKHAMEGLDPDFTKKVSAGDFLLVGHNFGCGSSREHAPIALSKTGIKAILAPSFARIFYRNSIDGGYLLPIEIEENILEKIGDKEIIEIDLEQNLITNISKNETYPIRPFSKIIAGIIEAGGLFNYKIS</sequence>
<dbReference type="EMBL" id="LR216287">
    <property type="protein sequence ID" value="VFJ14653.1"/>
    <property type="molecule type" value="Genomic_DNA"/>
</dbReference>
<dbReference type="EC" id="4.2.1.33" evidence="4"/>
<dbReference type="Pfam" id="PF00694">
    <property type="entry name" value="Aconitase_C"/>
    <property type="match status" value="1"/>
</dbReference>
<evidence type="ECO:0000256" key="1">
    <source>
        <dbReference type="ARBA" id="ARBA00009869"/>
    </source>
</evidence>
<evidence type="ECO:0000259" key="3">
    <source>
        <dbReference type="Pfam" id="PF00694"/>
    </source>
</evidence>
<dbReference type="GO" id="GO:0003861">
    <property type="term" value="F:3-isopropylmalate dehydratase activity"/>
    <property type="evidence" value="ECO:0007669"/>
    <property type="project" value="UniProtKB-EC"/>
</dbReference>
<comment type="similarity">
    <text evidence="1">Belongs to the LeuD family. LeuD type 2 subfamily.</text>
</comment>
<evidence type="ECO:0000313" key="5">
    <source>
        <dbReference type="Proteomes" id="UP000294299"/>
    </source>
</evidence>
<dbReference type="PANTHER" id="PTHR43345:SF2">
    <property type="entry name" value="3-ISOPROPYLMALATE DEHYDRATASE SMALL SUBUNIT 1"/>
    <property type="match status" value="1"/>
</dbReference>
<dbReference type="NCBIfam" id="TIGR02087">
    <property type="entry name" value="LEUD_arch"/>
    <property type="match status" value="1"/>
</dbReference>
<dbReference type="KEGG" id="nfn:NFRAN_2331"/>
<gene>
    <name evidence="4" type="primary">leuD</name>
    <name evidence="4" type="ORF">NFRAN_2331</name>
</gene>
<name>A0A484IA78_9ARCH</name>
<dbReference type="InterPro" id="IPR033940">
    <property type="entry name" value="IPMI_Swivel"/>
</dbReference>
<protein>
    <submittedName>
        <fullName evidence="4">3-isopropylmalate dehydratase small subunit</fullName>
        <ecNumber evidence="4">4.2.1.33</ecNumber>
    </submittedName>
</protein>
<reference evidence="4 5" key="1">
    <citation type="submission" date="2019-02" db="EMBL/GenBank/DDBJ databases">
        <authorList>
            <person name="Lehtovirta-Morley E L."/>
        </authorList>
    </citation>
    <scope>NUCLEOTIDE SEQUENCE [LARGE SCALE GENOMIC DNA]</scope>
    <source>
        <strain evidence="4">NFRAN1</strain>
    </source>
</reference>